<reference evidence="2" key="1">
    <citation type="submission" date="2017-02" db="EMBL/GenBank/DDBJ databases">
        <authorList>
            <person name="Varghese N."/>
            <person name="Submissions S."/>
        </authorList>
    </citation>
    <scope>NUCLEOTIDE SEQUENCE [LARGE SCALE GENOMIC DNA]</scope>
    <source>
        <strain evidence="2">ATCC 27094</strain>
    </source>
</reference>
<protein>
    <submittedName>
        <fullName evidence="1">Transposase</fullName>
    </submittedName>
</protein>
<dbReference type="OrthoDB" id="7267835at2"/>
<dbReference type="AlphaFoldDB" id="A0A1T4N2R3"/>
<sequence>MDKLEAIPRDSTSATQFIEVITGHERRRSYSDAEKARLIAEASQPGARVHDVARRHGICSSLLYRWRRQGLRIGPTERASPLLPVCVASEATAPVMPEAAVHRRPAPQPIEITLPNGCTVRVDQHVDARALRRILAALRE</sequence>
<dbReference type="NCBIfam" id="NF047595">
    <property type="entry name" value="IS66_ISRel24_TnpA"/>
    <property type="match status" value="1"/>
</dbReference>
<dbReference type="PANTHER" id="PTHR37936">
    <property type="entry name" value="TRANSPOSASE INSC FOR INSERTION ELEMENT IS2A-RELATED"/>
    <property type="match status" value="1"/>
</dbReference>
<dbReference type="Pfam" id="PF01527">
    <property type="entry name" value="HTH_Tnp_1"/>
    <property type="match status" value="1"/>
</dbReference>
<dbReference type="Proteomes" id="UP000190092">
    <property type="component" value="Unassembled WGS sequence"/>
</dbReference>
<dbReference type="InterPro" id="IPR009057">
    <property type="entry name" value="Homeodomain-like_sf"/>
</dbReference>
<name>A0A1T4N2R3_9HYPH</name>
<dbReference type="InterPro" id="IPR002514">
    <property type="entry name" value="Transposase_8"/>
</dbReference>
<organism evidence="1 2">
    <name type="scientific">Enhydrobacter aerosaccus</name>
    <dbReference type="NCBI Taxonomy" id="225324"/>
    <lineage>
        <taxon>Bacteria</taxon>
        <taxon>Pseudomonadati</taxon>
        <taxon>Pseudomonadota</taxon>
        <taxon>Alphaproteobacteria</taxon>
        <taxon>Hyphomicrobiales</taxon>
        <taxon>Enhydrobacter</taxon>
    </lineage>
</organism>
<dbReference type="GO" id="GO:0006313">
    <property type="term" value="P:DNA transposition"/>
    <property type="evidence" value="ECO:0007669"/>
    <property type="project" value="InterPro"/>
</dbReference>
<proteinExistence type="predicted"/>
<evidence type="ECO:0000313" key="1">
    <source>
        <dbReference type="EMBL" id="SJZ73327.1"/>
    </source>
</evidence>
<dbReference type="STRING" id="225324.SAMN02745126_02074"/>
<keyword evidence="2" id="KW-1185">Reference proteome</keyword>
<dbReference type="PANTHER" id="PTHR37936:SF3">
    <property type="entry name" value="TRANSPOSASE INSC FOR INSERTION ELEMENT IS2A-RELATED"/>
    <property type="match status" value="1"/>
</dbReference>
<dbReference type="SUPFAM" id="SSF46689">
    <property type="entry name" value="Homeodomain-like"/>
    <property type="match status" value="1"/>
</dbReference>
<dbReference type="GO" id="GO:0003677">
    <property type="term" value="F:DNA binding"/>
    <property type="evidence" value="ECO:0007669"/>
    <property type="project" value="InterPro"/>
</dbReference>
<dbReference type="RefSeq" id="WP_085933796.1">
    <property type="nucleotide sequence ID" value="NZ_FUWJ01000002.1"/>
</dbReference>
<dbReference type="EMBL" id="FUWJ01000002">
    <property type="protein sequence ID" value="SJZ73327.1"/>
    <property type="molecule type" value="Genomic_DNA"/>
</dbReference>
<accession>A0A1T4N2R3</accession>
<dbReference type="GO" id="GO:0004803">
    <property type="term" value="F:transposase activity"/>
    <property type="evidence" value="ECO:0007669"/>
    <property type="project" value="InterPro"/>
</dbReference>
<gene>
    <name evidence="1" type="ORF">SAMN02745126_02074</name>
</gene>
<evidence type="ECO:0000313" key="2">
    <source>
        <dbReference type="Proteomes" id="UP000190092"/>
    </source>
</evidence>